<name>A0A4Q8QGH7_9FLAO</name>
<dbReference type="SMART" id="SM00530">
    <property type="entry name" value="HTH_XRE"/>
    <property type="match status" value="1"/>
</dbReference>
<dbReference type="PANTHER" id="PTHR46558">
    <property type="entry name" value="TRACRIPTIONAL REGULATORY PROTEIN-RELATED-RELATED"/>
    <property type="match status" value="1"/>
</dbReference>
<dbReference type="PANTHER" id="PTHR46558:SF4">
    <property type="entry name" value="DNA-BIDING PHAGE PROTEIN"/>
    <property type="match status" value="1"/>
</dbReference>
<protein>
    <submittedName>
        <fullName evidence="3">XRE family transcriptional regulator</fullName>
    </submittedName>
</protein>
<keyword evidence="1" id="KW-0238">DNA-binding</keyword>
<dbReference type="Gene3D" id="1.10.260.40">
    <property type="entry name" value="lambda repressor-like DNA-binding domains"/>
    <property type="match status" value="1"/>
</dbReference>
<gene>
    <name evidence="3" type="ORF">EW142_12475</name>
</gene>
<sequence length="235" mass="26922">MYIIKQLRRKKNISQTDLGKEIGVSLRTIQLYEKKDANIPIKNLSKIAAFFDMTIAELYMQEVNESEGTYAKQKPFSHFGNICYTLDHGKFLVRAPLYFLEDQKEYAEKLADNSQKDRKISAGFVVDSLEDGNHKAFEIAGDSMDDGSIEAIPNKAIVLGLKYNKNKLVRQEDIKKSDAWILVLKNRIICKSITGIDATKTKIQCHNLNTSPEYTDFEIALDDLQEIYLVIKRQF</sequence>
<evidence type="ECO:0000313" key="3">
    <source>
        <dbReference type="EMBL" id="TAI47479.1"/>
    </source>
</evidence>
<dbReference type="Pfam" id="PF01381">
    <property type="entry name" value="HTH_3"/>
    <property type="match status" value="1"/>
</dbReference>
<evidence type="ECO:0000313" key="4">
    <source>
        <dbReference type="Proteomes" id="UP000291981"/>
    </source>
</evidence>
<dbReference type="SUPFAM" id="SSF47413">
    <property type="entry name" value="lambda repressor-like DNA-binding domains"/>
    <property type="match status" value="1"/>
</dbReference>
<reference evidence="3 4" key="1">
    <citation type="submission" date="2019-02" db="EMBL/GenBank/DDBJ databases">
        <title>Draft genome sequence of Muricauda sp. 176CP4-71.</title>
        <authorList>
            <person name="Park J.-S."/>
        </authorList>
    </citation>
    <scope>NUCLEOTIDE SEQUENCE [LARGE SCALE GENOMIC DNA]</scope>
    <source>
        <strain evidence="3 4">176CP4-71</strain>
    </source>
</reference>
<dbReference type="CDD" id="cd00093">
    <property type="entry name" value="HTH_XRE"/>
    <property type="match status" value="1"/>
</dbReference>
<evidence type="ECO:0000256" key="1">
    <source>
        <dbReference type="ARBA" id="ARBA00023125"/>
    </source>
</evidence>
<accession>A0A4Q8QGH7</accession>
<dbReference type="EMBL" id="SGIU01000002">
    <property type="protein sequence ID" value="TAI47479.1"/>
    <property type="molecule type" value="Genomic_DNA"/>
</dbReference>
<dbReference type="InterPro" id="IPR001387">
    <property type="entry name" value="Cro/C1-type_HTH"/>
</dbReference>
<comment type="caution">
    <text evidence="3">The sequence shown here is derived from an EMBL/GenBank/DDBJ whole genome shotgun (WGS) entry which is preliminary data.</text>
</comment>
<dbReference type="AlphaFoldDB" id="A0A4Q8QGH7"/>
<dbReference type="RefSeq" id="WP_130614324.1">
    <property type="nucleotide sequence ID" value="NZ_SGIU01000002.1"/>
</dbReference>
<dbReference type="PROSITE" id="PS50943">
    <property type="entry name" value="HTH_CROC1"/>
    <property type="match status" value="1"/>
</dbReference>
<dbReference type="Proteomes" id="UP000291981">
    <property type="component" value="Unassembled WGS sequence"/>
</dbReference>
<keyword evidence="4" id="KW-1185">Reference proteome</keyword>
<dbReference type="OrthoDB" id="3831186at2"/>
<proteinExistence type="predicted"/>
<feature type="domain" description="HTH cro/C1-type" evidence="2">
    <location>
        <begin position="4"/>
        <end position="58"/>
    </location>
</feature>
<dbReference type="InterPro" id="IPR010982">
    <property type="entry name" value="Lambda_DNA-bd_dom_sf"/>
</dbReference>
<evidence type="ECO:0000259" key="2">
    <source>
        <dbReference type="PROSITE" id="PS50943"/>
    </source>
</evidence>
<dbReference type="GO" id="GO:0003677">
    <property type="term" value="F:DNA binding"/>
    <property type="evidence" value="ECO:0007669"/>
    <property type="project" value="UniProtKB-KW"/>
</dbReference>
<organism evidence="3 4">
    <name type="scientific">Flagellimonas allohymeniacidonis</name>
    <dbReference type="NCBI Taxonomy" id="2517819"/>
    <lineage>
        <taxon>Bacteria</taxon>
        <taxon>Pseudomonadati</taxon>
        <taxon>Bacteroidota</taxon>
        <taxon>Flavobacteriia</taxon>
        <taxon>Flavobacteriales</taxon>
        <taxon>Flavobacteriaceae</taxon>
        <taxon>Flagellimonas</taxon>
    </lineage>
</organism>